<dbReference type="InterPro" id="IPR013324">
    <property type="entry name" value="RNA_pol_sigma_r3/r4-like"/>
</dbReference>
<keyword evidence="3" id="KW-0731">Sigma factor</keyword>
<feature type="domain" description="RNA polymerase sigma-70 region 2" evidence="5">
    <location>
        <begin position="15"/>
        <end position="78"/>
    </location>
</feature>
<dbReference type="InterPro" id="IPR039425">
    <property type="entry name" value="RNA_pol_sigma-70-like"/>
</dbReference>
<dbReference type="AlphaFoldDB" id="A0A4S4AMP6"/>
<name>A0A4S4AMP6_9RHOO</name>
<dbReference type="InterPro" id="IPR013249">
    <property type="entry name" value="RNA_pol_sigma70_r4_t2"/>
</dbReference>
<dbReference type="Pfam" id="PF08281">
    <property type="entry name" value="Sigma70_r4_2"/>
    <property type="match status" value="1"/>
</dbReference>
<evidence type="ECO:0000256" key="3">
    <source>
        <dbReference type="ARBA" id="ARBA00023082"/>
    </source>
</evidence>
<reference evidence="7 8" key="1">
    <citation type="submission" date="2019-04" db="EMBL/GenBank/DDBJ databases">
        <title>Azoarcus rhizosphaerae sp. nov. isolated from rhizosphere of Ficus religiosa.</title>
        <authorList>
            <person name="Lin S.-Y."/>
            <person name="Hameed A."/>
            <person name="Hsu Y.-H."/>
            <person name="Young C.-C."/>
        </authorList>
    </citation>
    <scope>NUCLEOTIDE SEQUENCE [LARGE SCALE GENOMIC DNA]</scope>
    <source>
        <strain evidence="7 8">CC-YHH848</strain>
    </source>
</reference>
<accession>A0A4S4AMP6</accession>
<keyword evidence="8" id="KW-1185">Reference proteome</keyword>
<dbReference type="Gene3D" id="1.10.1740.10">
    <property type="match status" value="1"/>
</dbReference>
<dbReference type="Gene3D" id="1.10.10.10">
    <property type="entry name" value="Winged helix-like DNA-binding domain superfamily/Winged helix DNA-binding domain"/>
    <property type="match status" value="1"/>
</dbReference>
<dbReference type="Pfam" id="PF04542">
    <property type="entry name" value="Sigma70_r2"/>
    <property type="match status" value="1"/>
</dbReference>
<sequence>MAESTHVALLDYLGQHYAALKRRLARRLGNAELAGDALHDTWLRLKGGEDLGPVRDPGAYLARMAVNIAIDVQRRNSRLLSGEDVDALLEELADPAPGPADAAEMRSDLEALQELLDRMPERRRAVALLVHAEGVTQKEAAQRLGVSLRTVEYEIRRVHERLDAYLAAVEEGK</sequence>
<dbReference type="InterPro" id="IPR036388">
    <property type="entry name" value="WH-like_DNA-bd_sf"/>
</dbReference>
<dbReference type="SUPFAM" id="SSF88659">
    <property type="entry name" value="Sigma3 and sigma4 domains of RNA polymerase sigma factors"/>
    <property type="match status" value="1"/>
</dbReference>
<dbReference type="OrthoDB" id="8589148at2"/>
<dbReference type="InterPro" id="IPR014284">
    <property type="entry name" value="RNA_pol_sigma-70_dom"/>
</dbReference>
<evidence type="ECO:0000313" key="7">
    <source>
        <dbReference type="EMBL" id="THF60441.1"/>
    </source>
</evidence>
<evidence type="ECO:0000259" key="6">
    <source>
        <dbReference type="Pfam" id="PF08281"/>
    </source>
</evidence>
<comment type="similarity">
    <text evidence="1">Belongs to the sigma-70 factor family. ECF subfamily.</text>
</comment>
<dbReference type="GO" id="GO:0003677">
    <property type="term" value="F:DNA binding"/>
    <property type="evidence" value="ECO:0007669"/>
    <property type="project" value="InterPro"/>
</dbReference>
<dbReference type="NCBIfam" id="TIGR02937">
    <property type="entry name" value="sigma70-ECF"/>
    <property type="match status" value="1"/>
</dbReference>
<comment type="caution">
    <text evidence="7">The sequence shown here is derived from an EMBL/GenBank/DDBJ whole genome shotgun (WGS) entry which is preliminary data.</text>
</comment>
<dbReference type="RefSeq" id="WP_136385475.1">
    <property type="nucleotide sequence ID" value="NZ_SSOD01000010.1"/>
</dbReference>
<feature type="domain" description="RNA polymerase sigma factor 70 region 4 type 2" evidence="6">
    <location>
        <begin position="110"/>
        <end position="158"/>
    </location>
</feature>
<dbReference type="PANTHER" id="PTHR43133">
    <property type="entry name" value="RNA POLYMERASE ECF-TYPE SIGMA FACTO"/>
    <property type="match status" value="1"/>
</dbReference>
<dbReference type="InterPro" id="IPR013325">
    <property type="entry name" value="RNA_pol_sigma_r2"/>
</dbReference>
<dbReference type="EMBL" id="SSOD01000010">
    <property type="protein sequence ID" value="THF60441.1"/>
    <property type="molecule type" value="Genomic_DNA"/>
</dbReference>
<dbReference type="PANTHER" id="PTHR43133:SF63">
    <property type="entry name" value="RNA POLYMERASE SIGMA FACTOR FECI-RELATED"/>
    <property type="match status" value="1"/>
</dbReference>
<evidence type="ECO:0000259" key="5">
    <source>
        <dbReference type="Pfam" id="PF04542"/>
    </source>
</evidence>
<protein>
    <submittedName>
        <fullName evidence="7">RNA polymerase sigma factor</fullName>
    </submittedName>
</protein>
<dbReference type="SUPFAM" id="SSF88946">
    <property type="entry name" value="Sigma2 domain of RNA polymerase sigma factors"/>
    <property type="match status" value="1"/>
</dbReference>
<evidence type="ECO:0000256" key="4">
    <source>
        <dbReference type="ARBA" id="ARBA00023163"/>
    </source>
</evidence>
<organism evidence="7 8">
    <name type="scientific">Pseudothauera rhizosphaerae</name>
    <dbReference type="NCBI Taxonomy" id="2565932"/>
    <lineage>
        <taxon>Bacteria</taxon>
        <taxon>Pseudomonadati</taxon>
        <taxon>Pseudomonadota</taxon>
        <taxon>Betaproteobacteria</taxon>
        <taxon>Rhodocyclales</taxon>
        <taxon>Zoogloeaceae</taxon>
        <taxon>Pseudothauera</taxon>
    </lineage>
</organism>
<dbReference type="Proteomes" id="UP000307956">
    <property type="component" value="Unassembled WGS sequence"/>
</dbReference>
<dbReference type="GO" id="GO:0006352">
    <property type="term" value="P:DNA-templated transcription initiation"/>
    <property type="evidence" value="ECO:0007669"/>
    <property type="project" value="InterPro"/>
</dbReference>
<keyword evidence="2" id="KW-0805">Transcription regulation</keyword>
<evidence type="ECO:0000256" key="1">
    <source>
        <dbReference type="ARBA" id="ARBA00010641"/>
    </source>
</evidence>
<dbReference type="InterPro" id="IPR007627">
    <property type="entry name" value="RNA_pol_sigma70_r2"/>
</dbReference>
<evidence type="ECO:0000256" key="2">
    <source>
        <dbReference type="ARBA" id="ARBA00023015"/>
    </source>
</evidence>
<keyword evidence="4" id="KW-0804">Transcription</keyword>
<proteinExistence type="inferred from homology"/>
<evidence type="ECO:0000313" key="8">
    <source>
        <dbReference type="Proteomes" id="UP000307956"/>
    </source>
</evidence>
<dbReference type="GO" id="GO:0016987">
    <property type="term" value="F:sigma factor activity"/>
    <property type="evidence" value="ECO:0007669"/>
    <property type="project" value="UniProtKB-KW"/>
</dbReference>
<gene>
    <name evidence="7" type="ORF">E6O51_13245</name>
</gene>